<reference evidence="1 2" key="1">
    <citation type="submission" date="2020-03" db="EMBL/GenBank/DDBJ databases">
        <title>Dissostichus mawsoni Genome sequencing and assembly.</title>
        <authorList>
            <person name="Park H."/>
        </authorList>
    </citation>
    <scope>NUCLEOTIDE SEQUENCE [LARGE SCALE GENOMIC DNA]</scope>
    <source>
        <strain evidence="1">DM0001</strain>
        <tissue evidence="1">Muscle</tissue>
    </source>
</reference>
<organism evidence="1 2">
    <name type="scientific">Dissostichus mawsoni</name>
    <name type="common">Antarctic cod</name>
    <dbReference type="NCBI Taxonomy" id="36200"/>
    <lineage>
        <taxon>Eukaryota</taxon>
        <taxon>Metazoa</taxon>
        <taxon>Chordata</taxon>
        <taxon>Craniata</taxon>
        <taxon>Vertebrata</taxon>
        <taxon>Euteleostomi</taxon>
        <taxon>Actinopterygii</taxon>
        <taxon>Neopterygii</taxon>
        <taxon>Teleostei</taxon>
        <taxon>Neoteleostei</taxon>
        <taxon>Acanthomorphata</taxon>
        <taxon>Eupercaria</taxon>
        <taxon>Perciformes</taxon>
        <taxon>Notothenioidei</taxon>
        <taxon>Nototheniidae</taxon>
        <taxon>Dissostichus</taxon>
    </lineage>
</organism>
<evidence type="ECO:0000313" key="1">
    <source>
        <dbReference type="EMBL" id="KAF3834227.1"/>
    </source>
</evidence>
<dbReference type="Proteomes" id="UP000518266">
    <property type="component" value="Unassembled WGS sequence"/>
</dbReference>
<name>A0A7J5XCB4_DISMA</name>
<comment type="caution">
    <text evidence="1">The sequence shown here is derived from an EMBL/GenBank/DDBJ whole genome shotgun (WGS) entry which is preliminary data.</text>
</comment>
<keyword evidence="2" id="KW-1185">Reference proteome</keyword>
<accession>A0A7J5XCB4</accession>
<protein>
    <submittedName>
        <fullName evidence="1">Uncharacterized protein</fullName>
    </submittedName>
</protein>
<proteinExistence type="predicted"/>
<sequence>MCSVSTRTRNRQPWSDQAIGLHSFLRETDCMKSFCSWKTKRRRELRCSVTNLCTFSYCHYERHSPRWQELIIYIYVCMSVGVPFPNSLCEQAPAQRKRQKMKKNLDDAHWTEDSYSTYRKTDINSE</sequence>
<evidence type="ECO:0000313" key="2">
    <source>
        <dbReference type="Proteomes" id="UP000518266"/>
    </source>
</evidence>
<dbReference type="AlphaFoldDB" id="A0A7J5XCB4"/>
<dbReference type="EMBL" id="JAAKFY010000026">
    <property type="protein sequence ID" value="KAF3834227.1"/>
    <property type="molecule type" value="Genomic_DNA"/>
</dbReference>
<gene>
    <name evidence="1" type="ORF">F7725_025431</name>
</gene>